<dbReference type="Pfam" id="PF21099">
    <property type="entry name" value="POLQ_helical"/>
    <property type="match status" value="1"/>
</dbReference>
<dbReference type="SUPFAM" id="SSF158702">
    <property type="entry name" value="Sec63 N-terminal domain-like"/>
    <property type="match status" value="1"/>
</dbReference>
<dbReference type="PROSITE" id="PS51192">
    <property type="entry name" value="HELICASE_ATP_BIND_1"/>
    <property type="match status" value="1"/>
</dbReference>
<organism evidence="13 14">
    <name type="scientific">Halocaridina rubra</name>
    <name type="common">Hawaiian red shrimp</name>
    <dbReference type="NCBI Taxonomy" id="373956"/>
    <lineage>
        <taxon>Eukaryota</taxon>
        <taxon>Metazoa</taxon>
        <taxon>Ecdysozoa</taxon>
        <taxon>Arthropoda</taxon>
        <taxon>Crustacea</taxon>
        <taxon>Multicrustacea</taxon>
        <taxon>Malacostraca</taxon>
        <taxon>Eumalacostraca</taxon>
        <taxon>Eucarida</taxon>
        <taxon>Decapoda</taxon>
        <taxon>Pleocyemata</taxon>
        <taxon>Caridea</taxon>
        <taxon>Atyoidea</taxon>
        <taxon>Atyidae</taxon>
        <taxon>Halocaridina</taxon>
    </lineage>
</organism>
<feature type="domain" description="Helicase C-terminal" evidence="12">
    <location>
        <begin position="660"/>
        <end position="848"/>
    </location>
</feature>
<accession>A0AAN8XS98</accession>
<evidence type="ECO:0000256" key="2">
    <source>
        <dbReference type="ARBA" id="ARBA00022741"/>
    </source>
</evidence>
<dbReference type="InterPro" id="IPR001650">
    <property type="entry name" value="Helicase_C-like"/>
</dbReference>
<dbReference type="InterPro" id="IPR027417">
    <property type="entry name" value="P-loop_NTPase"/>
</dbReference>
<dbReference type="Gene3D" id="3.40.50.300">
    <property type="entry name" value="P-loop containing nucleotide triphosphate hydrolases"/>
    <property type="match status" value="2"/>
</dbReference>
<evidence type="ECO:0008006" key="15">
    <source>
        <dbReference type="Google" id="ProtNLM"/>
    </source>
</evidence>
<dbReference type="SUPFAM" id="SSF52540">
    <property type="entry name" value="P-loop containing nucleoside triphosphate hydrolases"/>
    <property type="match status" value="2"/>
</dbReference>
<keyword evidence="2" id="KW-0547">Nucleotide-binding</keyword>
<dbReference type="Pfam" id="PF20470">
    <property type="entry name" value="HTH_61"/>
    <property type="match status" value="1"/>
</dbReference>
<dbReference type="CDD" id="cd18795">
    <property type="entry name" value="SF2_C_Ski2"/>
    <property type="match status" value="1"/>
</dbReference>
<feature type="domain" description="Helicase ATP-binding" evidence="11">
    <location>
        <begin position="436"/>
        <end position="609"/>
    </location>
</feature>
<evidence type="ECO:0000313" key="14">
    <source>
        <dbReference type="Proteomes" id="UP001381693"/>
    </source>
</evidence>
<dbReference type="Pfam" id="PF00271">
    <property type="entry name" value="Helicase_C"/>
    <property type="match status" value="1"/>
</dbReference>
<dbReference type="Pfam" id="PF00270">
    <property type="entry name" value="DEAD"/>
    <property type="match status" value="1"/>
</dbReference>
<dbReference type="GO" id="GO:0005634">
    <property type="term" value="C:nucleus"/>
    <property type="evidence" value="ECO:0007669"/>
    <property type="project" value="UniProtKB-SubCell"/>
</dbReference>
<keyword evidence="4" id="KW-0378">Hydrolase</keyword>
<dbReference type="PANTHER" id="PTHR47961:SF12">
    <property type="entry name" value="HELICASE POLQ-LIKE"/>
    <property type="match status" value="1"/>
</dbReference>
<dbReference type="GO" id="GO:0003676">
    <property type="term" value="F:nucleic acid binding"/>
    <property type="evidence" value="ECO:0007669"/>
    <property type="project" value="InterPro"/>
</dbReference>
<dbReference type="GO" id="GO:0006302">
    <property type="term" value="P:double-strand break repair"/>
    <property type="evidence" value="ECO:0007669"/>
    <property type="project" value="UniProtKB-ARBA"/>
</dbReference>
<dbReference type="FunFam" id="3.40.50.300:FF:000813">
    <property type="entry name" value="helicase POLQ-like isoform X1"/>
    <property type="match status" value="1"/>
</dbReference>
<evidence type="ECO:0000256" key="1">
    <source>
        <dbReference type="ARBA" id="ARBA00004123"/>
    </source>
</evidence>
<evidence type="ECO:0000256" key="6">
    <source>
        <dbReference type="ARBA" id="ARBA00022840"/>
    </source>
</evidence>
<evidence type="ECO:0000259" key="12">
    <source>
        <dbReference type="PROSITE" id="PS51194"/>
    </source>
</evidence>
<sequence>MSICQVTEHKYEESSSPVLGRKRVSVETTKMKSNGITPKVSKTSRKEMMSPTCNRKVKTVVFPFVDGRSSIFDQENVFPPYCKKLKCSAISNAKPKSPSTTHLSPGMAKKSLRAESPSSVFLNEEDSFIGAMDFGEIDSICSSVVSTPKRMLSYGDTSNTSLSRVSTSSYNLRRTPQRTNLQTQRNRCKTIHTSEGHASVDISYSYVNCSHYTNTLPSSPDLFDDSFNEKDITFSCLRENNMNCESFTDQIGDMFDKSFGPVHDLDAKNENRSCESEALSAGNSNSVFQKPVLIQKTISTVVETCSTKTEFTSSTNTSMISTAPSKNLSEVHISPESISENDSQISFASTIDSQPLIGRLQGRLKGLQSSQPTEGQTENERREKAVTAALEEAAKIHQSGTEFELGPFFGLPSLVADVLEKQRGISKLYNWQEECVKKGCCSSNLLFSLPTSGGKTLVAEILMLRQLLLKKRDVLLILPYVALVQEKVHGLSPFGVELGFLIEEYAGSRGVFPPRTGRKKHVLYVATIEKAAGLVNSLLENNRTDELGLVVADEVHMLGEGSGRGATLETTLTKLLYAAPSVQLVAMSATIGNLKELATFLKAELYTGNFRPIALKEYIKIEKDIYEVNPSARTEGELLGKRRLCSFPYSKEHLKEDPDKVGGLVGEVIPNHSCIVFCPTRKNCETLAKIICNILPVELRKYREQEKISLYRALIEEGGGVVCPTLRKTIPYGIAYHHSGLTDGERRLIEEAYLSGTLCCLCCTSTLAAGVNLPARRVIIRAPYTGAEFLTRARYKQMVGRAGRAGLDTCGESFLMVQNRDRVLVGKLLLSPMDVCHSTLAERDNHGLVSLLFTSIGLGLAISLPTLRALAAASLLAVQSQVLRIDINAKIMEIVEGLRKKGLLYIKNVATGEDMSSLPLLQKDSLTEVKSTNSSDESVTLSYESQAECEKFVLSRPVTDSDILAVSRLGRAAIKGNIDLDLASRVYNDLCAARESLAVNSHLHLMYLVIPYDIADSTKVDRIVLQKAYHNLGEEELKVAKLLYITESVIIRLSNGQSCKRVSQHVIQRFYVALMLHQLWQGKGIWEVSEMFLQHRGFTQQLLLSSSAFATCIHHFCEDLEELWAFRDLLCTFSRQLSGCSCVELLPLLDLPAVKQGRARMLYKAGFKTLHDIANAIPADLSASVEHLPYRTAALLINSAKMLLLEKAETLQGEADEVLSGLHHPTTTFPTATKALIATAAEK</sequence>
<comment type="subcellular location">
    <subcellularLocation>
        <location evidence="1">Nucleus</location>
    </subcellularLocation>
</comment>
<protein>
    <recommendedName>
        <fullName evidence="15">Helicase POLQ-like</fullName>
    </recommendedName>
</protein>
<keyword evidence="14" id="KW-1185">Reference proteome</keyword>
<dbReference type="GO" id="GO:0005524">
    <property type="term" value="F:ATP binding"/>
    <property type="evidence" value="ECO:0007669"/>
    <property type="project" value="UniProtKB-KW"/>
</dbReference>
<dbReference type="InterPro" id="IPR014001">
    <property type="entry name" value="Helicase_ATP-bd"/>
</dbReference>
<keyword evidence="6" id="KW-0067">ATP-binding</keyword>
<keyword evidence="8" id="KW-0539">Nucleus</keyword>
<evidence type="ECO:0000256" key="7">
    <source>
        <dbReference type="ARBA" id="ARBA00023204"/>
    </source>
</evidence>
<evidence type="ECO:0000256" key="5">
    <source>
        <dbReference type="ARBA" id="ARBA00022806"/>
    </source>
</evidence>
<dbReference type="Gene3D" id="1.10.150.20">
    <property type="entry name" value="5' to 3' exonuclease, C-terminal subdomain"/>
    <property type="match status" value="1"/>
</dbReference>
<dbReference type="GO" id="GO:0016787">
    <property type="term" value="F:hydrolase activity"/>
    <property type="evidence" value="ECO:0007669"/>
    <property type="project" value="UniProtKB-KW"/>
</dbReference>
<gene>
    <name evidence="13" type="ORF">SK128_001976</name>
</gene>
<dbReference type="Proteomes" id="UP001381693">
    <property type="component" value="Unassembled WGS sequence"/>
</dbReference>
<evidence type="ECO:0000256" key="9">
    <source>
        <dbReference type="ARBA" id="ARBA00048988"/>
    </source>
</evidence>
<dbReference type="AlphaFoldDB" id="A0AAN8XS98"/>
<keyword evidence="7" id="KW-0234">DNA repair</keyword>
<proteinExistence type="predicted"/>
<dbReference type="CDD" id="cd18026">
    <property type="entry name" value="DEXHc_POLQ-like"/>
    <property type="match status" value="1"/>
</dbReference>
<evidence type="ECO:0000256" key="10">
    <source>
        <dbReference type="SAM" id="MobiDB-lite"/>
    </source>
</evidence>
<dbReference type="PROSITE" id="PS51194">
    <property type="entry name" value="HELICASE_CTER"/>
    <property type="match status" value="1"/>
</dbReference>
<dbReference type="InterPro" id="IPR011545">
    <property type="entry name" value="DEAD/DEAH_box_helicase_dom"/>
</dbReference>
<reference evidence="13 14" key="1">
    <citation type="submission" date="2023-11" db="EMBL/GenBank/DDBJ databases">
        <title>Halocaridina rubra genome assembly.</title>
        <authorList>
            <person name="Smith C."/>
        </authorList>
    </citation>
    <scope>NUCLEOTIDE SEQUENCE [LARGE SCALE GENOMIC DNA]</scope>
    <source>
        <strain evidence="13">EP-1</strain>
        <tissue evidence="13">Whole</tissue>
    </source>
</reference>
<evidence type="ECO:0000256" key="4">
    <source>
        <dbReference type="ARBA" id="ARBA00022801"/>
    </source>
</evidence>
<dbReference type="GO" id="GO:0043138">
    <property type="term" value="F:3'-5' DNA helicase activity"/>
    <property type="evidence" value="ECO:0007669"/>
    <property type="project" value="UniProtKB-EC"/>
</dbReference>
<keyword evidence="3" id="KW-0227">DNA damage</keyword>
<evidence type="ECO:0000259" key="11">
    <source>
        <dbReference type="PROSITE" id="PS51192"/>
    </source>
</evidence>
<keyword evidence="5" id="KW-0347">Helicase</keyword>
<dbReference type="InterPro" id="IPR046931">
    <property type="entry name" value="HTH_61"/>
</dbReference>
<feature type="region of interest" description="Disordered" evidence="10">
    <location>
        <begin position="92"/>
        <end position="111"/>
    </location>
</feature>
<dbReference type="Gene3D" id="1.10.3380.20">
    <property type="match status" value="1"/>
</dbReference>
<name>A0AAN8XS98_HALRR</name>
<dbReference type="InterPro" id="IPR050474">
    <property type="entry name" value="Hel308_SKI2-like"/>
</dbReference>
<evidence type="ECO:0000256" key="3">
    <source>
        <dbReference type="ARBA" id="ARBA00022763"/>
    </source>
</evidence>
<dbReference type="SMART" id="SM00490">
    <property type="entry name" value="HELICc"/>
    <property type="match status" value="1"/>
</dbReference>
<comment type="caution">
    <text evidence="13">The sequence shown here is derived from an EMBL/GenBank/DDBJ whole genome shotgun (WGS) entry which is preliminary data.</text>
</comment>
<dbReference type="EMBL" id="JAXCGZ010001985">
    <property type="protein sequence ID" value="KAK7084778.1"/>
    <property type="molecule type" value="Genomic_DNA"/>
</dbReference>
<evidence type="ECO:0000313" key="13">
    <source>
        <dbReference type="EMBL" id="KAK7084778.1"/>
    </source>
</evidence>
<dbReference type="SMART" id="SM00487">
    <property type="entry name" value="DEXDc"/>
    <property type="match status" value="1"/>
</dbReference>
<comment type="catalytic activity">
    <reaction evidence="9">
        <text>ATP + H2O = ADP + phosphate + H(+)</text>
        <dbReference type="Rhea" id="RHEA:13065"/>
        <dbReference type="ChEBI" id="CHEBI:15377"/>
        <dbReference type="ChEBI" id="CHEBI:15378"/>
        <dbReference type="ChEBI" id="CHEBI:30616"/>
        <dbReference type="ChEBI" id="CHEBI:43474"/>
        <dbReference type="ChEBI" id="CHEBI:456216"/>
        <dbReference type="EC" id="5.6.2.4"/>
    </reaction>
</comment>
<dbReference type="InterPro" id="IPR048960">
    <property type="entry name" value="POLQ-like_helical"/>
</dbReference>
<dbReference type="PANTHER" id="PTHR47961">
    <property type="entry name" value="DNA POLYMERASE THETA, PUTATIVE (AFU_ORTHOLOGUE AFUA_1G05260)-RELATED"/>
    <property type="match status" value="1"/>
</dbReference>
<evidence type="ECO:0000256" key="8">
    <source>
        <dbReference type="ARBA" id="ARBA00023242"/>
    </source>
</evidence>